<gene>
    <name evidence="2" type="ORF">CYY_000520</name>
</gene>
<reference evidence="2" key="1">
    <citation type="submission" date="2020-01" db="EMBL/GenBank/DDBJ databases">
        <title>Development of genomics and gene disruption for Polysphondylium violaceum indicates a role for the polyketide synthase stlB in stalk morphogenesis.</title>
        <authorList>
            <person name="Narita B."/>
            <person name="Kawabe Y."/>
            <person name="Kin K."/>
            <person name="Saito T."/>
            <person name="Gibbs R."/>
            <person name="Kuspa A."/>
            <person name="Muzny D."/>
            <person name="Queller D."/>
            <person name="Richards S."/>
            <person name="Strassman J."/>
            <person name="Sucgang R."/>
            <person name="Worley K."/>
            <person name="Schaap P."/>
        </authorList>
    </citation>
    <scope>NUCLEOTIDE SEQUENCE</scope>
    <source>
        <strain evidence="2">QSvi11</strain>
    </source>
</reference>
<keyword evidence="3" id="KW-1185">Reference proteome</keyword>
<evidence type="ECO:0000313" key="2">
    <source>
        <dbReference type="EMBL" id="KAF2078136.1"/>
    </source>
</evidence>
<evidence type="ECO:0000313" key="3">
    <source>
        <dbReference type="Proteomes" id="UP000695562"/>
    </source>
</evidence>
<protein>
    <submittedName>
        <fullName evidence="2">Uncharacterized protein</fullName>
    </submittedName>
</protein>
<sequence length="304" mass="33488">MKSFLSTFTLLSLLVCALNAQNFLFSITEVPTAVTNVIGQFDLNNVTNYQFCYFNETMRVLDAISLTGYTLKMLGSLDSKSISVVNIDTLSGGINHVADIPLPNNMNANQISSIYSQYWSPMAVYFLTQVGNQVSLNSLDLTSYQISSMSLFNQNTQSVSGVLNTQGTFLVVSVVNNQYFVLDVDPTTQTIVQKVQITGHKPAQVFALVAFDGASYIFELQGSQVLVQYVGFRGNALVLAGTIQVNADAQDINITYNEEWILMNVYNSANKTDVYVISTLDFSLISSTTLPIPTARNSVLYSYY</sequence>
<feature type="signal peptide" evidence="1">
    <location>
        <begin position="1"/>
        <end position="20"/>
    </location>
</feature>
<accession>A0A8J4UX23</accession>
<keyword evidence="1" id="KW-0732">Signal</keyword>
<dbReference type="EMBL" id="AJWJ01000010">
    <property type="protein sequence ID" value="KAF2078136.1"/>
    <property type="molecule type" value="Genomic_DNA"/>
</dbReference>
<name>A0A8J4UX23_9MYCE</name>
<evidence type="ECO:0000256" key="1">
    <source>
        <dbReference type="SAM" id="SignalP"/>
    </source>
</evidence>
<comment type="caution">
    <text evidence="2">The sequence shown here is derived from an EMBL/GenBank/DDBJ whole genome shotgun (WGS) entry which is preliminary data.</text>
</comment>
<dbReference type="Proteomes" id="UP000695562">
    <property type="component" value="Unassembled WGS sequence"/>
</dbReference>
<feature type="chain" id="PRO_5035314884" evidence="1">
    <location>
        <begin position="21"/>
        <end position="304"/>
    </location>
</feature>
<proteinExistence type="predicted"/>
<dbReference type="AlphaFoldDB" id="A0A8J4UX23"/>
<organism evidence="2 3">
    <name type="scientific">Polysphondylium violaceum</name>
    <dbReference type="NCBI Taxonomy" id="133409"/>
    <lineage>
        <taxon>Eukaryota</taxon>
        <taxon>Amoebozoa</taxon>
        <taxon>Evosea</taxon>
        <taxon>Eumycetozoa</taxon>
        <taxon>Dictyostelia</taxon>
        <taxon>Dictyosteliales</taxon>
        <taxon>Dictyosteliaceae</taxon>
        <taxon>Polysphondylium</taxon>
    </lineage>
</organism>